<name>A0A0F9DD02_9ZZZZ</name>
<comment type="caution">
    <text evidence="1">The sequence shown here is derived from an EMBL/GenBank/DDBJ whole genome shotgun (WGS) entry which is preliminary data.</text>
</comment>
<gene>
    <name evidence="1" type="ORF">LCGC14_2214430</name>
</gene>
<sequence length="88" mass="10064">MTKRWCEPFEVATARHREKNRDILGRIVEAGGTKWKLADFNDLGVPYFRQQLKSGGFSKQHYTLACGDTLVEDLRRALSDHAEKQSSP</sequence>
<reference evidence="1" key="1">
    <citation type="journal article" date="2015" name="Nature">
        <title>Complex archaea that bridge the gap between prokaryotes and eukaryotes.</title>
        <authorList>
            <person name="Spang A."/>
            <person name="Saw J.H."/>
            <person name="Jorgensen S.L."/>
            <person name="Zaremba-Niedzwiedzka K."/>
            <person name="Martijn J."/>
            <person name="Lind A.E."/>
            <person name="van Eijk R."/>
            <person name="Schleper C."/>
            <person name="Guy L."/>
            <person name="Ettema T.J."/>
        </authorList>
    </citation>
    <scope>NUCLEOTIDE SEQUENCE</scope>
</reference>
<proteinExistence type="predicted"/>
<evidence type="ECO:0000313" key="1">
    <source>
        <dbReference type="EMBL" id="KKL59529.1"/>
    </source>
</evidence>
<accession>A0A0F9DD02</accession>
<dbReference type="AlphaFoldDB" id="A0A0F9DD02"/>
<protein>
    <submittedName>
        <fullName evidence="1">Uncharacterized protein</fullName>
    </submittedName>
</protein>
<dbReference type="EMBL" id="LAZR01029454">
    <property type="protein sequence ID" value="KKL59529.1"/>
    <property type="molecule type" value="Genomic_DNA"/>
</dbReference>
<organism evidence="1">
    <name type="scientific">marine sediment metagenome</name>
    <dbReference type="NCBI Taxonomy" id="412755"/>
    <lineage>
        <taxon>unclassified sequences</taxon>
        <taxon>metagenomes</taxon>
        <taxon>ecological metagenomes</taxon>
    </lineage>
</organism>